<dbReference type="CDD" id="cd06225">
    <property type="entry name" value="HAMP"/>
    <property type="match status" value="1"/>
</dbReference>
<dbReference type="GO" id="GO:0005524">
    <property type="term" value="F:ATP binding"/>
    <property type="evidence" value="ECO:0007669"/>
    <property type="project" value="UniProtKB-KW"/>
</dbReference>
<dbReference type="InterPro" id="IPR050398">
    <property type="entry name" value="HssS/ArlS-like"/>
</dbReference>
<reference evidence="16 17" key="1">
    <citation type="submission" date="2018-06" db="EMBL/GenBank/DDBJ databases">
        <authorList>
            <consortium name="Pathogen Informatics"/>
            <person name="Doyle S."/>
        </authorList>
    </citation>
    <scope>NUCLEOTIDE SEQUENCE [LARGE SCALE GENOMIC DNA]</scope>
    <source>
        <strain evidence="16 17">NCTC10851</strain>
    </source>
</reference>
<evidence type="ECO:0000256" key="2">
    <source>
        <dbReference type="ARBA" id="ARBA00004651"/>
    </source>
</evidence>
<evidence type="ECO:0000313" key="17">
    <source>
        <dbReference type="Proteomes" id="UP000254507"/>
    </source>
</evidence>
<evidence type="ECO:0000256" key="10">
    <source>
        <dbReference type="ARBA" id="ARBA00022840"/>
    </source>
</evidence>
<evidence type="ECO:0000256" key="4">
    <source>
        <dbReference type="ARBA" id="ARBA00022475"/>
    </source>
</evidence>
<evidence type="ECO:0000256" key="13">
    <source>
        <dbReference type="ARBA" id="ARBA00023136"/>
    </source>
</evidence>
<evidence type="ECO:0000256" key="9">
    <source>
        <dbReference type="ARBA" id="ARBA00022777"/>
    </source>
</evidence>
<evidence type="ECO:0000256" key="7">
    <source>
        <dbReference type="ARBA" id="ARBA00022692"/>
    </source>
</evidence>
<dbReference type="SUPFAM" id="SSF158472">
    <property type="entry name" value="HAMP domain-like"/>
    <property type="match status" value="1"/>
</dbReference>
<comment type="catalytic activity">
    <reaction evidence="1">
        <text>ATP + protein L-histidine = ADP + protein N-phospho-L-histidine.</text>
        <dbReference type="EC" id="2.7.13.3"/>
    </reaction>
</comment>
<evidence type="ECO:0000256" key="12">
    <source>
        <dbReference type="ARBA" id="ARBA00023012"/>
    </source>
</evidence>
<dbReference type="Pfam" id="PF00512">
    <property type="entry name" value="HisKA"/>
    <property type="match status" value="1"/>
</dbReference>
<dbReference type="SMART" id="SM00304">
    <property type="entry name" value="HAMP"/>
    <property type="match status" value="1"/>
</dbReference>
<dbReference type="GO" id="GO:0005886">
    <property type="term" value="C:plasma membrane"/>
    <property type="evidence" value="ECO:0007669"/>
    <property type="project" value="UniProtKB-SubCell"/>
</dbReference>
<dbReference type="InterPro" id="IPR003661">
    <property type="entry name" value="HisK_dim/P_dom"/>
</dbReference>
<feature type="transmembrane region" description="Helical" evidence="14">
    <location>
        <begin position="144"/>
        <end position="161"/>
    </location>
</feature>
<keyword evidence="8" id="KW-0547">Nucleotide-binding</keyword>
<evidence type="ECO:0000256" key="14">
    <source>
        <dbReference type="SAM" id="Phobius"/>
    </source>
</evidence>
<protein>
    <recommendedName>
        <fullName evidence="3">histidine kinase</fullName>
        <ecNumber evidence="3">2.7.13.3</ecNumber>
    </recommendedName>
</protein>
<dbReference type="EMBL" id="UFSB01000001">
    <property type="protein sequence ID" value="SUU34094.1"/>
    <property type="molecule type" value="Genomic_DNA"/>
</dbReference>
<evidence type="ECO:0000313" key="16">
    <source>
        <dbReference type="EMBL" id="SUU34094.1"/>
    </source>
</evidence>
<feature type="domain" description="HAMP" evidence="15">
    <location>
        <begin position="162"/>
        <end position="216"/>
    </location>
</feature>
<evidence type="ECO:0000256" key="3">
    <source>
        <dbReference type="ARBA" id="ARBA00012438"/>
    </source>
</evidence>
<accession>A0A380V9P4</accession>
<gene>
    <name evidence="16" type="primary">cpxA_2</name>
    <name evidence="16" type="ORF">NCTC10851_00148</name>
</gene>
<dbReference type="RefSeq" id="WP_236757415.1">
    <property type="nucleotide sequence ID" value="NZ_NLFK01000010.1"/>
</dbReference>
<keyword evidence="4" id="KW-1003">Cell membrane</keyword>
<keyword evidence="11 14" id="KW-1133">Transmembrane helix</keyword>
<dbReference type="CDD" id="cd00082">
    <property type="entry name" value="HisKA"/>
    <property type="match status" value="1"/>
</dbReference>
<dbReference type="Proteomes" id="UP000254507">
    <property type="component" value="Unassembled WGS sequence"/>
</dbReference>
<keyword evidence="7 14" id="KW-0812">Transmembrane</keyword>
<evidence type="ECO:0000256" key="8">
    <source>
        <dbReference type="ARBA" id="ARBA00022741"/>
    </source>
</evidence>
<evidence type="ECO:0000259" key="15">
    <source>
        <dbReference type="PROSITE" id="PS50885"/>
    </source>
</evidence>
<dbReference type="SMART" id="SM00388">
    <property type="entry name" value="HisKA"/>
    <property type="match status" value="1"/>
</dbReference>
<keyword evidence="9" id="KW-0418">Kinase</keyword>
<name>A0A380V9P4_9PAST</name>
<sequence length="301" mass="34558">MLLAIIFSLPYWDARIYSNIQTNELSSYRKALTRSIRNNKISQIVSAATVLPLDKFDGMHPVVVYENDIMGALPDEIEPIKTFMNRSTNPLIPLKKTFYDIQVAGPFMVYLSAGDEDIPYHVYFLAHVNAQKEIISFIFDRPHILIFIIMLISTPILWVLSHSIGQPLKHLQSAANAIALGNFKSDKTLETKGTRELRQVERSFNRMTEALDNIISNHQSLLSSISHELRTPLTCLQLALALLRRKNGESSETARIEKEAKRLEIMINDLLLVSRKQLHSHTLRDIFPLDELWRRHFRDGI</sequence>
<keyword evidence="12" id="KW-0902">Two-component regulatory system</keyword>
<evidence type="ECO:0000256" key="6">
    <source>
        <dbReference type="ARBA" id="ARBA00022679"/>
    </source>
</evidence>
<keyword evidence="13 14" id="KW-0472">Membrane</keyword>
<comment type="subcellular location">
    <subcellularLocation>
        <location evidence="2">Cell membrane</location>
        <topology evidence="2">Multi-pass membrane protein</topology>
    </subcellularLocation>
</comment>
<dbReference type="PANTHER" id="PTHR45528">
    <property type="entry name" value="SENSOR HISTIDINE KINASE CPXA"/>
    <property type="match status" value="1"/>
</dbReference>
<dbReference type="GO" id="GO:0000155">
    <property type="term" value="F:phosphorelay sensor kinase activity"/>
    <property type="evidence" value="ECO:0007669"/>
    <property type="project" value="InterPro"/>
</dbReference>
<dbReference type="InterPro" id="IPR036097">
    <property type="entry name" value="HisK_dim/P_sf"/>
</dbReference>
<dbReference type="Gene3D" id="6.10.340.10">
    <property type="match status" value="1"/>
</dbReference>
<dbReference type="PANTHER" id="PTHR45528:SF1">
    <property type="entry name" value="SENSOR HISTIDINE KINASE CPXA"/>
    <property type="match status" value="1"/>
</dbReference>
<dbReference type="SUPFAM" id="SSF47384">
    <property type="entry name" value="Homodimeric domain of signal transducing histidine kinase"/>
    <property type="match status" value="1"/>
</dbReference>
<dbReference type="Gene3D" id="1.10.287.130">
    <property type="match status" value="1"/>
</dbReference>
<keyword evidence="10" id="KW-0067">ATP-binding</keyword>
<dbReference type="Pfam" id="PF00672">
    <property type="entry name" value="HAMP"/>
    <property type="match status" value="1"/>
</dbReference>
<evidence type="ECO:0000256" key="1">
    <source>
        <dbReference type="ARBA" id="ARBA00000085"/>
    </source>
</evidence>
<keyword evidence="5" id="KW-0597">Phosphoprotein</keyword>
<dbReference type="PROSITE" id="PS50885">
    <property type="entry name" value="HAMP"/>
    <property type="match status" value="1"/>
</dbReference>
<evidence type="ECO:0000256" key="5">
    <source>
        <dbReference type="ARBA" id="ARBA00022553"/>
    </source>
</evidence>
<dbReference type="AlphaFoldDB" id="A0A380V9P4"/>
<dbReference type="EC" id="2.7.13.3" evidence="3"/>
<keyword evidence="6 16" id="KW-0808">Transferase</keyword>
<evidence type="ECO:0000256" key="11">
    <source>
        <dbReference type="ARBA" id="ARBA00022989"/>
    </source>
</evidence>
<dbReference type="InterPro" id="IPR003660">
    <property type="entry name" value="HAMP_dom"/>
</dbReference>
<organism evidence="16 17">
    <name type="scientific">Actinobacillus seminis</name>
    <dbReference type="NCBI Taxonomy" id="722"/>
    <lineage>
        <taxon>Bacteria</taxon>
        <taxon>Pseudomonadati</taxon>
        <taxon>Pseudomonadota</taxon>
        <taxon>Gammaproteobacteria</taxon>
        <taxon>Pasteurellales</taxon>
        <taxon>Pasteurellaceae</taxon>
        <taxon>Actinobacillus</taxon>
    </lineage>
</organism>
<proteinExistence type="predicted"/>